<comment type="subcellular location">
    <subcellularLocation>
        <location evidence="1 11">Cell outer membrane</location>
        <topology evidence="1 11">Multi-pass membrane protein</topology>
    </subcellularLocation>
</comment>
<dbReference type="FunFam" id="2.170.130.10:FF:000003">
    <property type="entry name" value="SusC/RagA family TonB-linked outer membrane protein"/>
    <property type="match status" value="1"/>
</dbReference>
<dbReference type="Gene3D" id="2.40.170.20">
    <property type="entry name" value="TonB-dependent receptor, beta-barrel domain"/>
    <property type="match status" value="1"/>
</dbReference>
<name>A0A069S7D3_PHOVU</name>
<dbReference type="InterPro" id="IPR039426">
    <property type="entry name" value="TonB-dep_rcpt-like"/>
</dbReference>
<dbReference type="PROSITE" id="PS52016">
    <property type="entry name" value="TONB_DEPENDENT_REC_3"/>
    <property type="match status" value="1"/>
</dbReference>
<dbReference type="InterPro" id="IPR036942">
    <property type="entry name" value="Beta-barrel_TonB_sf"/>
</dbReference>
<gene>
    <name evidence="13" type="ORF">M099_3931</name>
</gene>
<dbReference type="AlphaFoldDB" id="A0A069S7D3"/>
<dbReference type="Gene3D" id="2.60.40.1120">
    <property type="entry name" value="Carboxypeptidase-like, regulatory domain"/>
    <property type="match status" value="1"/>
</dbReference>
<dbReference type="EMBL" id="JNHM01000143">
    <property type="protein sequence ID" value="KDS45522.1"/>
    <property type="molecule type" value="Genomic_DNA"/>
</dbReference>
<dbReference type="GO" id="GO:0009279">
    <property type="term" value="C:cell outer membrane"/>
    <property type="evidence" value="ECO:0007669"/>
    <property type="project" value="UniProtKB-SubCell"/>
</dbReference>
<keyword evidence="9 11" id="KW-0472">Membrane</keyword>
<organism evidence="13 14">
    <name type="scientific">Phocaeicola vulgatus str. 3975 RP4</name>
    <dbReference type="NCBI Taxonomy" id="1339352"/>
    <lineage>
        <taxon>Bacteria</taxon>
        <taxon>Pseudomonadati</taxon>
        <taxon>Bacteroidota</taxon>
        <taxon>Bacteroidia</taxon>
        <taxon>Bacteroidales</taxon>
        <taxon>Bacteroidaceae</taxon>
        <taxon>Phocaeicola</taxon>
    </lineage>
</organism>
<sequence>MKSLLHQCGFCKDAKRKLGRAFICTSLCLLNFFYVNAQSEKVSVSVKNGTIKELFKTIEKQTTYRFSYRSSEVETGKRITVEATKESVGSLLDKVLYDMGMSYVVENNTIVIIPIDPKGNTKKKIKGTIKDSKGEPVIGATILEKGTSNGTITDYDGNFILEIFTNSNIEVSYIGYKAQTINPKGKEVYITLKEDAEVLDEVVVVGYGTEKKVNVIGSIAQISGDKLSNRPTSMLSNALAGQMAGVTVIQRSGQPGQNSSQIRVRGVSSFGGDKSKADALVLIDGIPGNMNDVSAEDIESISVLKDASTAAIYGARASNGVILITTKTGKEGKISVSYNGYIGFNKPTELPEFVDTWRYAELMNEAKGTEFYTKSDIQKLKDGTDPDKYGNHKYLDEVFSRNGLQTGHDLTLNGGTATNRYMLSLGYLHEDGIIEKNSYERFNARLNLSTDILPNLKVTTRLSGVYSFRNEPISYDGDMLDMVSSAVRYPGLWATRNSNGELGLGNKSVGTPATSLHTPSYFEAPEFKINANMRIDYNPIKELKISAIGGLSYQNNEEKTYRASWILEGKNIGTSSLKQLMDKTIYKTFQATIDYNKGFGNHSFGILAGYSWEDQEYRSLNGFRDKFPGNDLPFLNAGSPDNQRAEGGGYDWAIQSLFGRIKYNYAERYLFESTLRYDGSSRFPKNNKYGFFPSLAVGWRISEEDFFKENQSLDWISNLKFKASWGKLGNQNIGNYPWQTVFNLGQNYPYGDNLMLGAAVTTATDPTIKWEETETYDFGFESVFWNGLLSLNTSYFWRKTDDILYKPSGSVSSVLGQTVSEMNTGRMKNTGWEFEIGHRNNIGSISYNVNANFSIIKNKVLSLGVGNVEQLNGMVGNGSDLFIGFPMEMYYGYLTDGVFISNEEVKEWPDQSQLIPQSQKGDIRYKDISGPDGIPDGKVDPNYDRVYLGSRIPKYTFGLNLGAEYKGLDLSMQIQGVAGVSGMLEGFAGWALCGEGNVQKWQDEGRFDPNNPKRYPSYPRMQEVSGAAGFNTLPSDFWLLDASYIRLKNIQLGYTLPTKITTKAGISRLRFYVTAENPCTWNKYRKGWDPEINSDGRYYPILSTYTFGVNLKF</sequence>
<evidence type="ECO:0000256" key="2">
    <source>
        <dbReference type="ARBA" id="ARBA00022448"/>
    </source>
</evidence>
<evidence type="ECO:0000256" key="3">
    <source>
        <dbReference type="ARBA" id="ARBA00022452"/>
    </source>
</evidence>
<evidence type="ECO:0000256" key="7">
    <source>
        <dbReference type="ARBA" id="ARBA00023065"/>
    </source>
</evidence>
<keyword evidence="6" id="KW-0408">Iron</keyword>
<evidence type="ECO:0000256" key="10">
    <source>
        <dbReference type="ARBA" id="ARBA00023237"/>
    </source>
</evidence>
<keyword evidence="4" id="KW-0410">Iron transport</keyword>
<evidence type="ECO:0000259" key="12">
    <source>
        <dbReference type="Pfam" id="PF07715"/>
    </source>
</evidence>
<comment type="similarity">
    <text evidence="11">Belongs to the TonB-dependent receptor family.</text>
</comment>
<evidence type="ECO:0000256" key="4">
    <source>
        <dbReference type="ARBA" id="ARBA00022496"/>
    </source>
</evidence>
<comment type="caution">
    <text evidence="13">The sequence shown here is derived from an EMBL/GenBank/DDBJ whole genome shotgun (WGS) entry which is preliminary data.</text>
</comment>
<reference evidence="13 14" key="1">
    <citation type="submission" date="2014-04" db="EMBL/GenBank/DDBJ databases">
        <authorList>
            <person name="Sears C."/>
            <person name="Carroll K."/>
            <person name="Sack B.R."/>
            <person name="Qadri F."/>
            <person name="Myers L.L."/>
            <person name="Chung G.-T."/>
            <person name="Escheverria P."/>
            <person name="Fraser C.M."/>
            <person name="Sadzewicz L."/>
            <person name="Shefchek K.A."/>
            <person name="Tallon L."/>
            <person name="Das S.P."/>
            <person name="Daugherty S."/>
            <person name="Mongodin E.F."/>
        </authorList>
    </citation>
    <scope>NUCLEOTIDE SEQUENCE [LARGE SCALE GENOMIC DNA]</scope>
    <source>
        <strain evidence="13 14">3975 RP4</strain>
    </source>
</reference>
<dbReference type="Pfam" id="PF07715">
    <property type="entry name" value="Plug"/>
    <property type="match status" value="1"/>
</dbReference>
<dbReference type="NCBIfam" id="TIGR04056">
    <property type="entry name" value="OMP_RagA_SusC"/>
    <property type="match status" value="1"/>
</dbReference>
<evidence type="ECO:0000256" key="9">
    <source>
        <dbReference type="ARBA" id="ARBA00023136"/>
    </source>
</evidence>
<feature type="domain" description="TonB-dependent receptor plug" evidence="12">
    <location>
        <begin position="212"/>
        <end position="321"/>
    </location>
</feature>
<accession>A0A069S7D3</accession>
<dbReference type="NCBIfam" id="TIGR04057">
    <property type="entry name" value="SusC_RagA_signa"/>
    <property type="match status" value="1"/>
</dbReference>
<dbReference type="InterPro" id="IPR023996">
    <property type="entry name" value="TonB-dep_OMP_SusC/RagA"/>
</dbReference>
<keyword evidence="8" id="KW-0798">TonB box</keyword>
<evidence type="ECO:0000256" key="6">
    <source>
        <dbReference type="ARBA" id="ARBA00023004"/>
    </source>
</evidence>
<dbReference type="GO" id="GO:0006826">
    <property type="term" value="P:iron ion transport"/>
    <property type="evidence" value="ECO:0007669"/>
    <property type="project" value="UniProtKB-KW"/>
</dbReference>
<keyword evidence="5 11" id="KW-0812">Transmembrane</keyword>
<evidence type="ECO:0000256" key="5">
    <source>
        <dbReference type="ARBA" id="ARBA00022692"/>
    </source>
</evidence>
<dbReference type="SUPFAM" id="SSF56935">
    <property type="entry name" value="Porins"/>
    <property type="match status" value="1"/>
</dbReference>
<dbReference type="PANTHER" id="PTHR32552:SF81">
    <property type="entry name" value="TONB-DEPENDENT OUTER MEMBRANE RECEPTOR"/>
    <property type="match status" value="1"/>
</dbReference>
<dbReference type="InterPro" id="IPR023997">
    <property type="entry name" value="TonB-dep_OMP_SusC/RagA_CS"/>
</dbReference>
<dbReference type="Pfam" id="PF13715">
    <property type="entry name" value="CarbopepD_reg_2"/>
    <property type="match status" value="1"/>
</dbReference>
<dbReference type="RefSeq" id="WP_050505504.1">
    <property type="nucleotide sequence ID" value="NZ_JNHM01000143.1"/>
</dbReference>
<evidence type="ECO:0000256" key="11">
    <source>
        <dbReference type="PROSITE-ProRule" id="PRU01360"/>
    </source>
</evidence>
<keyword evidence="3 11" id="KW-1134">Transmembrane beta strand</keyword>
<evidence type="ECO:0000256" key="1">
    <source>
        <dbReference type="ARBA" id="ARBA00004571"/>
    </source>
</evidence>
<evidence type="ECO:0000256" key="8">
    <source>
        <dbReference type="ARBA" id="ARBA00023077"/>
    </source>
</evidence>
<evidence type="ECO:0000313" key="14">
    <source>
        <dbReference type="Proteomes" id="UP000027661"/>
    </source>
</evidence>
<dbReference type="Proteomes" id="UP000027661">
    <property type="component" value="Unassembled WGS sequence"/>
</dbReference>
<dbReference type="Gene3D" id="2.170.130.10">
    <property type="entry name" value="TonB-dependent receptor, plug domain"/>
    <property type="match status" value="1"/>
</dbReference>
<evidence type="ECO:0000313" key="13">
    <source>
        <dbReference type="EMBL" id="KDS45522.1"/>
    </source>
</evidence>
<dbReference type="PATRIC" id="fig|1339352.3.peg.3685"/>
<proteinExistence type="inferred from homology"/>
<keyword evidence="2 11" id="KW-0813">Transport</keyword>
<dbReference type="InterPro" id="IPR037066">
    <property type="entry name" value="Plug_dom_sf"/>
</dbReference>
<dbReference type="InterPro" id="IPR012910">
    <property type="entry name" value="Plug_dom"/>
</dbReference>
<dbReference type="PANTHER" id="PTHR32552">
    <property type="entry name" value="FERRICHROME IRON RECEPTOR-RELATED"/>
    <property type="match status" value="1"/>
</dbReference>
<keyword evidence="10 11" id="KW-0998">Cell outer membrane</keyword>
<protein>
    <submittedName>
        <fullName evidence="13">TonB-linked outer membrane, SusC/RagA family protein</fullName>
    </submittedName>
</protein>
<dbReference type="InterPro" id="IPR008969">
    <property type="entry name" value="CarboxyPept-like_regulatory"/>
</dbReference>
<keyword evidence="7" id="KW-0406">Ion transport</keyword>
<dbReference type="SUPFAM" id="SSF49464">
    <property type="entry name" value="Carboxypeptidase regulatory domain-like"/>
    <property type="match status" value="1"/>
</dbReference>